<evidence type="ECO:0000313" key="3">
    <source>
        <dbReference type="Proteomes" id="UP000246991"/>
    </source>
</evidence>
<dbReference type="Proteomes" id="UP000246991">
    <property type="component" value="Unassembled WGS sequence"/>
</dbReference>
<protein>
    <submittedName>
        <fullName evidence="2">CENP-B protein</fullName>
    </submittedName>
</protein>
<keyword evidence="3" id="KW-1185">Reference proteome</keyword>
<dbReference type="GO" id="GO:0003676">
    <property type="term" value="F:nucleic acid binding"/>
    <property type="evidence" value="ECO:0007669"/>
    <property type="project" value="InterPro"/>
</dbReference>
<evidence type="ECO:0000313" key="2">
    <source>
        <dbReference type="EMBL" id="PWW73260.1"/>
    </source>
</evidence>
<accession>A0A317SIC5</accession>
<proteinExistence type="predicted"/>
<dbReference type="AlphaFoldDB" id="A0A317SIC5"/>
<feature type="non-terminal residue" evidence="2">
    <location>
        <position position="1"/>
    </location>
</feature>
<dbReference type="STRING" id="42249.A0A317SIC5"/>
<feature type="domain" description="DDE-1" evidence="1">
    <location>
        <begin position="2"/>
        <end position="69"/>
    </location>
</feature>
<dbReference type="EMBL" id="PYWC01000083">
    <property type="protein sequence ID" value="PWW73260.1"/>
    <property type="molecule type" value="Genomic_DNA"/>
</dbReference>
<name>A0A317SIC5_9PEZI</name>
<gene>
    <name evidence="2" type="ORF">C7212DRAFT_113691</name>
</gene>
<dbReference type="Pfam" id="PF03184">
    <property type="entry name" value="DDE_1"/>
    <property type="match status" value="1"/>
</dbReference>
<organism evidence="2 3">
    <name type="scientific">Tuber magnatum</name>
    <name type="common">white Piedmont truffle</name>
    <dbReference type="NCBI Taxonomy" id="42249"/>
    <lineage>
        <taxon>Eukaryota</taxon>
        <taxon>Fungi</taxon>
        <taxon>Dikarya</taxon>
        <taxon>Ascomycota</taxon>
        <taxon>Pezizomycotina</taxon>
        <taxon>Pezizomycetes</taxon>
        <taxon>Pezizales</taxon>
        <taxon>Tuberaceae</taxon>
        <taxon>Tuber</taxon>
    </lineage>
</organism>
<evidence type="ECO:0000259" key="1">
    <source>
        <dbReference type="Pfam" id="PF03184"/>
    </source>
</evidence>
<reference evidence="2 3" key="1">
    <citation type="submission" date="2018-03" db="EMBL/GenBank/DDBJ databases">
        <title>Genomes of Pezizomycetes fungi and the evolution of truffles.</title>
        <authorList>
            <person name="Murat C."/>
            <person name="Payen T."/>
            <person name="Noel B."/>
            <person name="Kuo A."/>
            <person name="Martin F.M."/>
        </authorList>
    </citation>
    <scope>NUCLEOTIDE SEQUENCE [LARGE SCALE GENOMIC DNA]</scope>
    <source>
        <strain evidence="2">091103-1</strain>
    </source>
</reference>
<comment type="caution">
    <text evidence="2">The sequence shown here is derived from an EMBL/GenBank/DDBJ whole genome shotgun (WGS) entry which is preliminary data.</text>
</comment>
<feature type="non-terminal residue" evidence="2">
    <location>
        <position position="74"/>
    </location>
</feature>
<sequence length="74" mass="8503">NMTAQLQPLDSGIIQTFKAYYYGQFLQLAILKDDENMTANPFKISQLEAMKMAKLAWNDITLSTIHNCWKYVGL</sequence>
<dbReference type="InterPro" id="IPR004875">
    <property type="entry name" value="DDE_SF_endonuclease_dom"/>
</dbReference>
<dbReference type="OrthoDB" id="162969at2759"/>